<dbReference type="Proteomes" id="UP000663855">
    <property type="component" value="Unassembled WGS sequence"/>
</dbReference>
<dbReference type="Proteomes" id="UP000663834">
    <property type="component" value="Unassembled WGS sequence"/>
</dbReference>
<dbReference type="EMBL" id="CAJOBI010002953">
    <property type="protein sequence ID" value="CAF3950770.1"/>
    <property type="molecule type" value="Genomic_DNA"/>
</dbReference>
<name>A0A816H8X3_9BILA</name>
<dbReference type="EMBL" id="CAJNOV010002091">
    <property type="protein sequence ID" value="CAF1089000.1"/>
    <property type="molecule type" value="Genomic_DNA"/>
</dbReference>
<dbReference type="CDD" id="cd00590">
    <property type="entry name" value="RRM_SF"/>
    <property type="match status" value="2"/>
</dbReference>
<keyword evidence="1" id="KW-0694">RNA-binding</keyword>
<evidence type="ECO:0000256" key="2">
    <source>
        <dbReference type="SAM" id="Coils"/>
    </source>
</evidence>
<dbReference type="Proteomes" id="UP000681967">
    <property type="component" value="Unassembled WGS sequence"/>
</dbReference>
<reference evidence="5" key="1">
    <citation type="submission" date="2021-02" db="EMBL/GenBank/DDBJ databases">
        <authorList>
            <person name="Nowell W R."/>
        </authorList>
    </citation>
    <scope>NUCLEOTIDE SEQUENCE</scope>
</reference>
<proteinExistence type="predicted"/>
<evidence type="ECO:0000256" key="1">
    <source>
        <dbReference type="PROSITE-ProRule" id="PRU00176"/>
    </source>
</evidence>
<dbReference type="AlphaFoldDB" id="A0A816H8X3"/>
<accession>A0A816H8X3</accession>
<dbReference type="OrthoDB" id="9975956at2759"/>
<sequence>MESTQNIRVTYRPTIGDDCLKIFLSNLDGRINTQDLNVFFSPYGKIEHIESWTPKSAIVLYSDIDSIDRVLSKHRKCTINKQEIFIRRFRYGYIERAYMDSNILFIKPMINNLSIKWNEKTIRKCFQGYEKYIEKIRILSNSYCAFIRFNDYDIVDRILVQTDMFSINGVSIEMKRAKTNEKQIEDDDKYVDRLIQKNKLLKKQIERQKIDAGHEIKFLKHKIRKLKDELADSKSRYHY</sequence>
<dbReference type="GO" id="GO:0003723">
    <property type="term" value="F:RNA binding"/>
    <property type="evidence" value="ECO:0007669"/>
    <property type="project" value="UniProtKB-UniRule"/>
</dbReference>
<evidence type="ECO:0000259" key="3">
    <source>
        <dbReference type="PROSITE" id="PS50102"/>
    </source>
</evidence>
<dbReference type="Proteomes" id="UP000663824">
    <property type="component" value="Unassembled WGS sequence"/>
</dbReference>
<dbReference type="InterPro" id="IPR012677">
    <property type="entry name" value="Nucleotide-bd_a/b_plait_sf"/>
</dbReference>
<keyword evidence="2" id="KW-0175">Coiled coil</keyword>
<dbReference type="Gene3D" id="3.30.70.330">
    <property type="match status" value="2"/>
</dbReference>
<dbReference type="EMBL" id="CAJNOW010021359">
    <property type="protein sequence ID" value="CAF1683857.1"/>
    <property type="molecule type" value="Genomic_DNA"/>
</dbReference>
<dbReference type="Pfam" id="PF00076">
    <property type="entry name" value="RRM_1"/>
    <property type="match status" value="1"/>
</dbReference>
<evidence type="ECO:0000313" key="4">
    <source>
        <dbReference type="EMBL" id="CAF1089000.1"/>
    </source>
</evidence>
<evidence type="ECO:0000313" key="6">
    <source>
        <dbReference type="EMBL" id="CAF2199187.1"/>
    </source>
</evidence>
<dbReference type="SMART" id="SM00360">
    <property type="entry name" value="RRM"/>
    <property type="match status" value="2"/>
</dbReference>
<dbReference type="EMBL" id="CAJOBH010002811">
    <property type="protein sequence ID" value="CAF3924548.1"/>
    <property type="molecule type" value="Genomic_DNA"/>
</dbReference>
<evidence type="ECO:0000313" key="7">
    <source>
        <dbReference type="EMBL" id="CAF3909644.1"/>
    </source>
</evidence>
<protein>
    <recommendedName>
        <fullName evidence="3">RRM domain-containing protein</fullName>
    </recommendedName>
</protein>
<dbReference type="EMBL" id="CAJOBJ010002070">
    <property type="protein sequence ID" value="CAF3909644.1"/>
    <property type="molecule type" value="Genomic_DNA"/>
</dbReference>
<evidence type="ECO:0000313" key="8">
    <source>
        <dbReference type="EMBL" id="CAF3924548.1"/>
    </source>
</evidence>
<comment type="caution">
    <text evidence="5">The sequence shown here is derived from an EMBL/GenBank/DDBJ whole genome shotgun (WGS) entry which is preliminary data.</text>
</comment>
<evidence type="ECO:0000313" key="10">
    <source>
        <dbReference type="Proteomes" id="UP000663834"/>
    </source>
</evidence>
<feature type="domain" description="RRM" evidence="3">
    <location>
        <begin position="20"/>
        <end position="96"/>
    </location>
</feature>
<dbReference type="Proteomes" id="UP000676336">
    <property type="component" value="Unassembled WGS sequence"/>
</dbReference>
<dbReference type="InterPro" id="IPR035979">
    <property type="entry name" value="RBD_domain_sf"/>
</dbReference>
<organism evidence="5 10">
    <name type="scientific">Rotaria magnacalcarata</name>
    <dbReference type="NCBI Taxonomy" id="392030"/>
    <lineage>
        <taxon>Eukaryota</taxon>
        <taxon>Metazoa</taxon>
        <taxon>Spiralia</taxon>
        <taxon>Gnathifera</taxon>
        <taxon>Rotifera</taxon>
        <taxon>Eurotatoria</taxon>
        <taxon>Bdelloidea</taxon>
        <taxon>Philodinida</taxon>
        <taxon>Philodinidae</taxon>
        <taxon>Rotaria</taxon>
    </lineage>
</organism>
<dbReference type="SUPFAM" id="SSF54928">
    <property type="entry name" value="RNA-binding domain, RBD"/>
    <property type="match status" value="2"/>
</dbReference>
<dbReference type="PROSITE" id="PS50102">
    <property type="entry name" value="RRM"/>
    <property type="match status" value="1"/>
</dbReference>
<dbReference type="Proteomes" id="UP000681720">
    <property type="component" value="Unassembled WGS sequence"/>
</dbReference>
<feature type="coiled-coil region" evidence="2">
    <location>
        <begin position="191"/>
        <end position="236"/>
    </location>
</feature>
<evidence type="ECO:0000313" key="9">
    <source>
        <dbReference type="EMBL" id="CAF3950770.1"/>
    </source>
</evidence>
<gene>
    <name evidence="8" type="ORF">BYL167_LOCUS9671</name>
    <name evidence="4" type="ORF">CJN711_LOCUS6574</name>
    <name evidence="7" type="ORF">GIL414_LOCUS6996</name>
    <name evidence="5" type="ORF">KQP761_LOCUS37700</name>
    <name evidence="6" type="ORF">MBJ925_LOCUS35291</name>
    <name evidence="9" type="ORF">SMN809_LOCUS9236</name>
</gene>
<evidence type="ECO:0000313" key="5">
    <source>
        <dbReference type="EMBL" id="CAF1683857.1"/>
    </source>
</evidence>
<dbReference type="EMBL" id="CAJNRE010019490">
    <property type="protein sequence ID" value="CAF2199187.1"/>
    <property type="molecule type" value="Genomic_DNA"/>
</dbReference>
<dbReference type="InterPro" id="IPR000504">
    <property type="entry name" value="RRM_dom"/>
</dbReference>